<sequence length="90" mass="10633">MMIKVLPSILLLTVLHYLMTEGKVVSQMPKDKVGNCFHGSVTSNENRSKYLREEDDYEKRFIKNCYHGCRKDERGWCVPVRRDERKDVVL</sequence>
<gene>
    <name evidence="2" type="ORF">PYX00_003942</name>
</gene>
<dbReference type="EMBL" id="JARGDH010000002">
    <property type="protein sequence ID" value="KAL0276355.1"/>
    <property type="molecule type" value="Genomic_DNA"/>
</dbReference>
<protein>
    <submittedName>
        <fullName evidence="2">Uncharacterized protein</fullName>
    </submittedName>
</protein>
<accession>A0AAW2I4F9</accession>
<comment type="caution">
    <text evidence="2">The sequence shown here is derived from an EMBL/GenBank/DDBJ whole genome shotgun (WGS) entry which is preliminary data.</text>
</comment>
<evidence type="ECO:0000313" key="2">
    <source>
        <dbReference type="EMBL" id="KAL0276355.1"/>
    </source>
</evidence>
<feature type="signal peptide" evidence="1">
    <location>
        <begin position="1"/>
        <end position="22"/>
    </location>
</feature>
<organism evidence="2">
    <name type="scientific">Menopon gallinae</name>
    <name type="common">poultry shaft louse</name>
    <dbReference type="NCBI Taxonomy" id="328185"/>
    <lineage>
        <taxon>Eukaryota</taxon>
        <taxon>Metazoa</taxon>
        <taxon>Ecdysozoa</taxon>
        <taxon>Arthropoda</taxon>
        <taxon>Hexapoda</taxon>
        <taxon>Insecta</taxon>
        <taxon>Pterygota</taxon>
        <taxon>Neoptera</taxon>
        <taxon>Paraneoptera</taxon>
        <taxon>Psocodea</taxon>
        <taxon>Troctomorpha</taxon>
        <taxon>Phthiraptera</taxon>
        <taxon>Amblycera</taxon>
        <taxon>Menoponidae</taxon>
        <taxon>Menopon</taxon>
    </lineage>
</organism>
<reference evidence="2" key="1">
    <citation type="journal article" date="2024" name="Gigascience">
        <title>Chromosome-level genome of the poultry shaft louse Menopon gallinae provides insight into the host-switching and adaptive evolution of parasitic lice.</title>
        <authorList>
            <person name="Xu Y."/>
            <person name="Ma L."/>
            <person name="Liu S."/>
            <person name="Liang Y."/>
            <person name="Liu Q."/>
            <person name="He Z."/>
            <person name="Tian L."/>
            <person name="Duan Y."/>
            <person name="Cai W."/>
            <person name="Li H."/>
            <person name="Song F."/>
        </authorList>
    </citation>
    <scope>NUCLEOTIDE SEQUENCE</scope>
    <source>
        <strain evidence="2">Cailab_2023a</strain>
    </source>
</reference>
<feature type="chain" id="PRO_5043340689" evidence="1">
    <location>
        <begin position="23"/>
        <end position="90"/>
    </location>
</feature>
<evidence type="ECO:0000256" key="1">
    <source>
        <dbReference type="SAM" id="SignalP"/>
    </source>
</evidence>
<keyword evidence="1" id="KW-0732">Signal</keyword>
<name>A0AAW2I4F9_9NEOP</name>
<dbReference type="AlphaFoldDB" id="A0AAW2I4F9"/>
<proteinExistence type="predicted"/>